<dbReference type="InterPro" id="IPR050471">
    <property type="entry name" value="AB_hydrolase"/>
</dbReference>
<keyword evidence="3" id="KW-1185">Reference proteome</keyword>
<dbReference type="Gene3D" id="3.40.50.1820">
    <property type="entry name" value="alpha/beta hydrolase"/>
    <property type="match status" value="1"/>
</dbReference>
<evidence type="ECO:0000313" key="3">
    <source>
        <dbReference type="Proteomes" id="UP000076574"/>
    </source>
</evidence>
<sequence length="265" mass="28519">MTMPDFLDRPDGRLAYEVNGSGPPLLLVTGLGGSRRYWANVVPALAHEFTVITHDHMGIGDSQGNRIAHTVEALTDDVVALMDHLGLPRANLLGHSTGAAVGQILAQDHPQRLLKLVLSAGWAGPDPYFELCFEARKSLLLGSGIAAYQRSSAIFLYPPSWISADAARLEALLAGFIASTPPADVLAARIDMIMAFNRRARRQEIAAPTLVICAADDQLTPMHLSEELAAGIPQSRLVRLAWGGHASSQTAPEDFLNAVLEFLRT</sequence>
<dbReference type="InterPro" id="IPR000073">
    <property type="entry name" value="AB_hydrolase_1"/>
</dbReference>
<dbReference type="PRINTS" id="PR00111">
    <property type="entry name" value="ABHYDROLASE"/>
</dbReference>
<dbReference type="SUPFAM" id="SSF53474">
    <property type="entry name" value="alpha/beta-Hydrolases"/>
    <property type="match status" value="1"/>
</dbReference>
<dbReference type="PANTHER" id="PTHR43433">
    <property type="entry name" value="HYDROLASE, ALPHA/BETA FOLD FAMILY PROTEIN"/>
    <property type="match status" value="1"/>
</dbReference>
<evidence type="ECO:0000259" key="1">
    <source>
        <dbReference type="Pfam" id="PF00561"/>
    </source>
</evidence>
<dbReference type="STRING" id="943830.A4A58_14995"/>
<gene>
    <name evidence="2" type="ORF">A4A58_14995</name>
</gene>
<dbReference type="AlphaFoldDB" id="A0A161SLM6"/>
<reference evidence="2 3" key="1">
    <citation type="submission" date="2016-03" db="EMBL/GenBank/DDBJ databases">
        <title>Microsymbionts genomes from the relict species Vavilovia formosa (Stev.) Fed.</title>
        <authorList>
            <person name="Kopat V."/>
            <person name="Chirak E."/>
            <person name="Kimeklis A."/>
            <person name="Andronov E."/>
        </authorList>
    </citation>
    <scope>NUCLEOTIDE SEQUENCE [LARGE SCALE GENOMIC DNA]</scope>
    <source>
        <strain evidence="2 3">Vaf07</strain>
    </source>
</reference>
<comment type="caution">
    <text evidence="2">The sequence shown here is derived from an EMBL/GenBank/DDBJ whole genome shotgun (WGS) entry which is preliminary data.</text>
</comment>
<proteinExistence type="predicted"/>
<dbReference type="PANTHER" id="PTHR43433:SF5">
    <property type="entry name" value="AB HYDROLASE-1 DOMAIN-CONTAINING PROTEIN"/>
    <property type="match status" value="1"/>
</dbReference>
<feature type="domain" description="AB hydrolase-1" evidence="1">
    <location>
        <begin position="23"/>
        <end position="125"/>
    </location>
</feature>
<dbReference type="Proteomes" id="UP000076574">
    <property type="component" value="Unassembled WGS sequence"/>
</dbReference>
<dbReference type="EMBL" id="LVYV01000053">
    <property type="protein sequence ID" value="KZD21092.1"/>
    <property type="molecule type" value="Genomic_DNA"/>
</dbReference>
<evidence type="ECO:0000313" key="2">
    <source>
        <dbReference type="EMBL" id="KZD21092.1"/>
    </source>
</evidence>
<dbReference type="InterPro" id="IPR029058">
    <property type="entry name" value="AB_hydrolase_fold"/>
</dbReference>
<organism evidence="2 3">
    <name type="scientific">Tardiphaga robiniae</name>
    <dbReference type="NCBI Taxonomy" id="943830"/>
    <lineage>
        <taxon>Bacteria</taxon>
        <taxon>Pseudomonadati</taxon>
        <taxon>Pseudomonadota</taxon>
        <taxon>Alphaproteobacteria</taxon>
        <taxon>Hyphomicrobiales</taxon>
        <taxon>Nitrobacteraceae</taxon>
        <taxon>Tardiphaga</taxon>
    </lineage>
</organism>
<feature type="domain" description="AB hydrolase-1" evidence="1">
    <location>
        <begin position="197"/>
        <end position="247"/>
    </location>
</feature>
<dbReference type="Pfam" id="PF00561">
    <property type="entry name" value="Abhydrolase_1"/>
    <property type="match status" value="2"/>
</dbReference>
<accession>A0A161SLM6</accession>
<protein>
    <recommendedName>
        <fullName evidence="1">AB hydrolase-1 domain-containing protein</fullName>
    </recommendedName>
</protein>
<name>A0A161SLM6_9BRAD</name>